<gene>
    <name evidence="6" type="ORF">Vretifemale_19397</name>
    <name evidence="7" type="ORF">Vretimale_7325</name>
</gene>
<reference evidence="6" key="1">
    <citation type="journal article" date="2021" name="Proc. Natl. Acad. Sci. U.S.A.">
        <title>Three genomes in the algal genus Volvox reveal the fate of a haploid sex-determining region after a transition to homothallism.</title>
        <authorList>
            <person name="Yamamoto K."/>
            <person name="Hamaji T."/>
            <person name="Kawai-Toyooka H."/>
            <person name="Matsuzaki R."/>
            <person name="Takahashi F."/>
            <person name="Nishimura Y."/>
            <person name="Kawachi M."/>
            <person name="Noguchi H."/>
            <person name="Minakuchi Y."/>
            <person name="Umen J.G."/>
            <person name="Toyoda A."/>
            <person name="Nozaki H."/>
        </authorList>
    </citation>
    <scope>NUCLEOTIDE SEQUENCE</scope>
    <source>
        <strain evidence="7">NIES-3785</strain>
        <strain evidence="6">NIES-3786</strain>
    </source>
</reference>
<keyword evidence="8" id="KW-1185">Reference proteome</keyword>
<dbReference type="AlphaFoldDB" id="A0A8J4FVB0"/>
<feature type="region of interest" description="Disordered" evidence="3">
    <location>
        <begin position="378"/>
        <end position="418"/>
    </location>
</feature>
<dbReference type="InterPro" id="IPR025661">
    <property type="entry name" value="Pept_asp_AS"/>
</dbReference>
<comment type="caution">
    <text evidence="6">The sequence shown here is derived from an EMBL/GenBank/DDBJ whole genome shotgun (WGS) entry which is preliminary data.</text>
</comment>
<dbReference type="GO" id="GO:0006508">
    <property type="term" value="P:proteolysis"/>
    <property type="evidence" value="ECO:0007669"/>
    <property type="project" value="InterPro"/>
</dbReference>
<dbReference type="CDD" id="cd02248">
    <property type="entry name" value="Peptidase_C1A"/>
    <property type="match status" value="1"/>
</dbReference>
<dbReference type="Pfam" id="PF00112">
    <property type="entry name" value="Peptidase_C1"/>
    <property type="match status" value="1"/>
</dbReference>
<keyword evidence="4" id="KW-0732">Signal</keyword>
<dbReference type="InterPro" id="IPR013128">
    <property type="entry name" value="Peptidase_C1A"/>
</dbReference>
<dbReference type="EMBL" id="BNCQ01000011">
    <property type="protein sequence ID" value="GIM02477.1"/>
    <property type="molecule type" value="Genomic_DNA"/>
</dbReference>
<dbReference type="Gene3D" id="3.90.70.10">
    <property type="entry name" value="Cysteine proteinases"/>
    <property type="match status" value="1"/>
</dbReference>
<dbReference type="OrthoDB" id="10253408at2759"/>
<evidence type="ECO:0000259" key="5">
    <source>
        <dbReference type="SMART" id="SM00645"/>
    </source>
</evidence>
<dbReference type="InterPro" id="IPR000668">
    <property type="entry name" value="Peptidase_C1A_C"/>
</dbReference>
<feature type="compositionally biased region" description="Acidic residues" evidence="3">
    <location>
        <begin position="407"/>
        <end position="418"/>
    </location>
</feature>
<dbReference type="SUPFAM" id="SSF54001">
    <property type="entry name" value="Cysteine proteinases"/>
    <property type="match status" value="1"/>
</dbReference>
<dbReference type="GO" id="GO:0008234">
    <property type="term" value="F:cysteine-type peptidase activity"/>
    <property type="evidence" value="ECO:0007669"/>
    <property type="project" value="InterPro"/>
</dbReference>
<evidence type="ECO:0000256" key="1">
    <source>
        <dbReference type="ARBA" id="ARBA00008455"/>
    </source>
</evidence>
<evidence type="ECO:0000256" key="2">
    <source>
        <dbReference type="ARBA" id="ARBA00023157"/>
    </source>
</evidence>
<dbReference type="PROSITE" id="PS00639">
    <property type="entry name" value="THIOL_PROTEASE_HIS"/>
    <property type="match status" value="1"/>
</dbReference>
<accession>A0A8J4FVB0</accession>
<comment type="similarity">
    <text evidence="1">Belongs to the peptidase C1 family.</text>
</comment>
<dbReference type="InterPro" id="IPR039417">
    <property type="entry name" value="Peptidase_C1A_papain-like"/>
</dbReference>
<organism evidence="6 8">
    <name type="scientific">Volvox reticuliferus</name>
    <dbReference type="NCBI Taxonomy" id="1737510"/>
    <lineage>
        <taxon>Eukaryota</taxon>
        <taxon>Viridiplantae</taxon>
        <taxon>Chlorophyta</taxon>
        <taxon>core chlorophytes</taxon>
        <taxon>Chlorophyceae</taxon>
        <taxon>CS clade</taxon>
        <taxon>Chlamydomonadales</taxon>
        <taxon>Volvocaceae</taxon>
        <taxon>Volvox</taxon>
    </lineage>
</organism>
<dbReference type="PANTHER" id="PTHR12411">
    <property type="entry name" value="CYSTEINE PROTEASE FAMILY C1-RELATED"/>
    <property type="match status" value="1"/>
</dbReference>
<evidence type="ECO:0000256" key="3">
    <source>
        <dbReference type="SAM" id="MobiDB-lite"/>
    </source>
</evidence>
<dbReference type="Proteomes" id="UP000747110">
    <property type="component" value="Unassembled WGS sequence"/>
</dbReference>
<evidence type="ECO:0000313" key="6">
    <source>
        <dbReference type="EMBL" id="GIL91800.1"/>
    </source>
</evidence>
<dbReference type="SMART" id="SM00645">
    <property type="entry name" value="Pept_C1"/>
    <property type="match status" value="1"/>
</dbReference>
<name>A0A8J4FVB0_9CHLO</name>
<feature type="signal peptide" evidence="4">
    <location>
        <begin position="1"/>
        <end position="26"/>
    </location>
</feature>
<sequence>MLAMRTGKSRFIAILSAAVLIVATSAKTSCNSDNVSPPRWPSSYEVEYLETYPSTSSYLPASVSIPGHAWISNWTRIRLDMGPNSAVVDLKQNVSWTVTPVFRAKTCQLSDLHVNNTRVYSVLPILSLWTYAGKAVMRDPSARSSRRSVDAFVWKMTSTSLPGEGAGTNLVDHFYTAQEDGRPLRWTSVVNGRESIIDYTSWVPGPVDEDVFYWPPECVKASMDWEAFEASGNKPNNASSPNLKPFVSFYTPETGDTASTSEAVAILGGLPAAPGIPIAPVAPSSPPEMPPTPPAAAPWYESDSSIASFSVLGTLVLYKGYQYTMSACAKIPACADFLSGGGPVKPTYTYGDEPLSSAMKTLQAQQSQLSTDIIPEEDPSLEEDLPSENVDNLENPVANDNGGNVDPSDDAADDAGDDLGDVLTDIHVGSALSSYIPYFPTQTYFGNNGTGRNVTVRDAAITVNTRLIHTSNLASSSGHGSVYPTFTMGPNAFSSMHFVEWLTKSVGSRPSAPSNVSLYQRMLSDAQLPAHLDYRGTPMDGPGVKDQTACRGCWAFTAAGVLSGAWAKATGTPLSFSEQQLLDCDWGNGNLGCSEGDPVSALLYAVNGPGVVEEGEYPFQGFNGYCRLTSSMSRKRFSRVGMVRSGDDKAVMEALVRYGPLAVVIQAPPSLQFYKSGVFFDKTYCTAKLTTSQIYHSVVLMGYGTTKEGVDYWIIKNSWGTSWGLNGYGLIARSSNGVNDCGLTQYVAFIA</sequence>
<dbReference type="Proteomes" id="UP000722791">
    <property type="component" value="Unassembled WGS sequence"/>
</dbReference>
<evidence type="ECO:0000313" key="7">
    <source>
        <dbReference type="EMBL" id="GIM02477.1"/>
    </source>
</evidence>
<evidence type="ECO:0000313" key="8">
    <source>
        <dbReference type="Proteomes" id="UP000747110"/>
    </source>
</evidence>
<feature type="chain" id="PRO_5035391329" description="Peptidase C1A papain C-terminal domain-containing protein" evidence="4">
    <location>
        <begin position="27"/>
        <end position="751"/>
    </location>
</feature>
<dbReference type="PRINTS" id="PR00705">
    <property type="entry name" value="PAPAIN"/>
</dbReference>
<feature type="domain" description="Peptidase C1A papain C-terminal" evidence="5">
    <location>
        <begin position="528"/>
        <end position="751"/>
    </location>
</feature>
<dbReference type="InterPro" id="IPR025660">
    <property type="entry name" value="Pept_his_AS"/>
</dbReference>
<evidence type="ECO:0000256" key="4">
    <source>
        <dbReference type="SAM" id="SignalP"/>
    </source>
</evidence>
<dbReference type="EMBL" id="BNCP01000069">
    <property type="protein sequence ID" value="GIL91800.1"/>
    <property type="molecule type" value="Genomic_DNA"/>
</dbReference>
<dbReference type="InterPro" id="IPR038765">
    <property type="entry name" value="Papain-like_cys_pep_sf"/>
</dbReference>
<keyword evidence="2" id="KW-1015">Disulfide bond</keyword>
<dbReference type="PROSITE" id="PS00640">
    <property type="entry name" value="THIOL_PROTEASE_ASN"/>
    <property type="match status" value="1"/>
</dbReference>
<protein>
    <recommendedName>
        <fullName evidence="5">Peptidase C1A papain C-terminal domain-containing protein</fullName>
    </recommendedName>
</protein>
<proteinExistence type="inferred from homology"/>